<comment type="caution">
    <text evidence="5">The sequence shown here is derived from an EMBL/GenBank/DDBJ whole genome shotgun (WGS) entry which is preliminary data.</text>
</comment>
<dbReference type="PANTHER" id="PTHR43280">
    <property type="entry name" value="ARAC-FAMILY TRANSCRIPTIONAL REGULATOR"/>
    <property type="match status" value="1"/>
</dbReference>
<sequence length="289" mass="34728">MDINYLSPYIRVAMDSRIEPPWHLQERVIFDYELLYVKEGRILVTVEDREYFGNPGDIFLFKPKQRHSIRVLGENCFRQPHIHFDLFYQQDSPEVKVSFKPLESMTDHEMRWFREDVTKNPAMQLPNKICLRNTRYFEDMLFDIINEFTMKMPFYEINIKGLFTKLWTYLMRENYMENNPAVLGNIDELIRIKDYLASNIDREITLDMLTKEFKISKFHLVRLFKKAFGITPMHYNRLARINKAKEMIQFTSKSFTEISEMLGFNSVNAFSRNFRNVEGVPPSFYRRKG</sequence>
<keyword evidence="1" id="KW-0805">Transcription regulation</keyword>
<dbReference type="InterPro" id="IPR018060">
    <property type="entry name" value="HTH_AraC"/>
</dbReference>
<dbReference type="PROSITE" id="PS01124">
    <property type="entry name" value="HTH_ARAC_FAMILY_2"/>
    <property type="match status" value="1"/>
</dbReference>
<feature type="domain" description="HTH araC/xylS-type" evidence="4">
    <location>
        <begin position="190"/>
        <end position="288"/>
    </location>
</feature>
<reference evidence="5 6" key="1">
    <citation type="submission" date="2017-06" db="EMBL/GenBank/DDBJ databases">
        <title>Investigating the central metabolism of Clostridium thermosuccinogenes.</title>
        <authorList>
            <person name="Koendjbiharie J.G."/>
            <person name="van Kranenburg R."/>
        </authorList>
    </citation>
    <scope>NUCLEOTIDE SEQUENCE [LARGE SCALE GENOMIC DNA]</scope>
    <source>
        <strain evidence="5 6">DSM 5806</strain>
    </source>
</reference>
<organism evidence="5 6">
    <name type="scientific">Clostridium thermosuccinogenes</name>
    <dbReference type="NCBI Taxonomy" id="84032"/>
    <lineage>
        <taxon>Bacteria</taxon>
        <taxon>Bacillati</taxon>
        <taxon>Bacillota</taxon>
        <taxon>Clostridia</taxon>
        <taxon>Eubacteriales</taxon>
        <taxon>Clostridiaceae</taxon>
        <taxon>Clostridium</taxon>
    </lineage>
</organism>
<dbReference type="OrthoDB" id="9813413at2"/>
<dbReference type="Gene3D" id="2.60.120.10">
    <property type="entry name" value="Jelly Rolls"/>
    <property type="match status" value="1"/>
</dbReference>
<dbReference type="AlphaFoldDB" id="A0A2K2FMJ6"/>
<name>A0A2K2FMJ6_9CLOT</name>
<dbReference type="InterPro" id="IPR003313">
    <property type="entry name" value="AraC-bd"/>
</dbReference>
<accession>A0A2K2FMJ6</accession>
<dbReference type="InterPro" id="IPR018062">
    <property type="entry name" value="HTH_AraC-typ_CS"/>
</dbReference>
<dbReference type="Proteomes" id="UP000236151">
    <property type="component" value="Unassembled WGS sequence"/>
</dbReference>
<keyword evidence="6" id="KW-1185">Reference proteome</keyword>
<dbReference type="GO" id="GO:0043565">
    <property type="term" value="F:sequence-specific DNA binding"/>
    <property type="evidence" value="ECO:0007669"/>
    <property type="project" value="InterPro"/>
</dbReference>
<evidence type="ECO:0000313" key="6">
    <source>
        <dbReference type="Proteomes" id="UP000236151"/>
    </source>
</evidence>
<proteinExistence type="predicted"/>
<dbReference type="InterPro" id="IPR009057">
    <property type="entry name" value="Homeodomain-like_sf"/>
</dbReference>
<evidence type="ECO:0000313" key="5">
    <source>
        <dbReference type="EMBL" id="PNU01431.1"/>
    </source>
</evidence>
<keyword evidence="3" id="KW-0804">Transcription</keyword>
<dbReference type="SUPFAM" id="SSF51215">
    <property type="entry name" value="Regulatory protein AraC"/>
    <property type="match status" value="1"/>
</dbReference>
<dbReference type="InterPro" id="IPR014710">
    <property type="entry name" value="RmlC-like_jellyroll"/>
</dbReference>
<dbReference type="InterPro" id="IPR037923">
    <property type="entry name" value="HTH-like"/>
</dbReference>
<protein>
    <submittedName>
        <fullName evidence="5">AraC family transcriptional regulator</fullName>
    </submittedName>
</protein>
<dbReference type="SUPFAM" id="SSF46689">
    <property type="entry name" value="Homeodomain-like"/>
    <property type="match status" value="2"/>
</dbReference>
<dbReference type="Pfam" id="PF02311">
    <property type="entry name" value="AraC_binding"/>
    <property type="match status" value="1"/>
</dbReference>
<dbReference type="PANTHER" id="PTHR43280:SF2">
    <property type="entry name" value="HTH-TYPE TRANSCRIPTIONAL REGULATOR EXSA"/>
    <property type="match status" value="1"/>
</dbReference>
<dbReference type="Pfam" id="PF12833">
    <property type="entry name" value="HTH_18"/>
    <property type="match status" value="1"/>
</dbReference>
<keyword evidence="2" id="KW-0238">DNA-binding</keyword>
<dbReference type="KEGG" id="cthd:CDO33_03960"/>
<dbReference type="EMBL" id="NIOJ01000002">
    <property type="protein sequence ID" value="PNU01431.1"/>
    <property type="molecule type" value="Genomic_DNA"/>
</dbReference>
<dbReference type="SMART" id="SM00342">
    <property type="entry name" value="HTH_ARAC"/>
    <property type="match status" value="1"/>
</dbReference>
<dbReference type="RefSeq" id="WP_103080011.1">
    <property type="nucleotide sequence ID" value="NZ_JBAIZC010000034.1"/>
</dbReference>
<dbReference type="Gene3D" id="1.10.10.60">
    <property type="entry name" value="Homeodomain-like"/>
    <property type="match status" value="2"/>
</dbReference>
<dbReference type="PROSITE" id="PS00041">
    <property type="entry name" value="HTH_ARAC_FAMILY_1"/>
    <property type="match status" value="1"/>
</dbReference>
<gene>
    <name evidence="5" type="ORF">CDQ84_01765</name>
</gene>
<evidence type="ECO:0000259" key="4">
    <source>
        <dbReference type="PROSITE" id="PS01124"/>
    </source>
</evidence>
<evidence type="ECO:0000256" key="1">
    <source>
        <dbReference type="ARBA" id="ARBA00023015"/>
    </source>
</evidence>
<evidence type="ECO:0000256" key="3">
    <source>
        <dbReference type="ARBA" id="ARBA00023163"/>
    </source>
</evidence>
<dbReference type="GO" id="GO:0003700">
    <property type="term" value="F:DNA-binding transcription factor activity"/>
    <property type="evidence" value="ECO:0007669"/>
    <property type="project" value="InterPro"/>
</dbReference>
<evidence type="ECO:0000256" key="2">
    <source>
        <dbReference type="ARBA" id="ARBA00023125"/>
    </source>
</evidence>